<dbReference type="PROSITE" id="PS50887">
    <property type="entry name" value="GGDEF"/>
    <property type="match status" value="1"/>
</dbReference>
<protein>
    <recommendedName>
        <fullName evidence="1">diguanylate cyclase</fullName>
        <ecNumber evidence="1">2.7.7.65</ecNumber>
    </recommendedName>
</protein>
<dbReference type="Gene3D" id="3.30.70.270">
    <property type="match status" value="1"/>
</dbReference>
<dbReference type="InterPro" id="IPR008979">
    <property type="entry name" value="Galactose-bd-like_sf"/>
</dbReference>
<dbReference type="SUPFAM" id="SSF55073">
    <property type="entry name" value="Nucleotide cyclase"/>
    <property type="match status" value="1"/>
</dbReference>
<comment type="catalytic activity">
    <reaction evidence="2">
        <text>2 GTP = 3',3'-c-di-GMP + 2 diphosphate</text>
        <dbReference type="Rhea" id="RHEA:24898"/>
        <dbReference type="ChEBI" id="CHEBI:33019"/>
        <dbReference type="ChEBI" id="CHEBI:37565"/>
        <dbReference type="ChEBI" id="CHEBI:58805"/>
        <dbReference type="EC" id="2.7.7.65"/>
    </reaction>
</comment>
<dbReference type="PANTHER" id="PTHR45138">
    <property type="entry name" value="REGULATORY COMPONENTS OF SENSORY TRANSDUCTION SYSTEM"/>
    <property type="match status" value="1"/>
</dbReference>
<gene>
    <name evidence="4" type="ORF">DFR39_10385</name>
</gene>
<keyword evidence="5" id="KW-1185">Reference proteome</keyword>
<dbReference type="AlphaFoldDB" id="A0A4R6N7J6"/>
<reference evidence="4 5" key="1">
    <citation type="submission" date="2019-03" db="EMBL/GenBank/DDBJ databases">
        <title>Genomic Encyclopedia of Type Strains, Phase IV (KMG-IV): sequencing the most valuable type-strain genomes for metagenomic binning, comparative biology and taxonomic classification.</title>
        <authorList>
            <person name="Goeker M."/>
        </authorList>
    </citation>
    <scope>NUCLEOTIDE SEQUENCE [LARGE SCALE GENOMIC DNA]</scope>
    <source>
        <strain evidence="4 5">DSM 25082</strain>
    </source>
</reference>
<dbReference type="EMBL" id="SNXE01000003">
    <property type="protein sequence ID" value="TDP11162.1"/>
    <property type="molecule type" value="Genomic_DNA"/>
</dbReference>
<dbReference type="Proteomes" id="UP000295357">
    <property type="component" value="Unassembled WGS sequence"/>
</dbReference>
<dbReference type="InterPro" id="IPR000160">
    <property type="entry name" value="GGDEF_dom"/>
</dbReference>
<dbReference type="InterPro" id="IPR050469">
    <property type="entry name" value="Diguanylate_Cyclase"/>
</dbReference>
<name>A0A4R6N7J6_9BURK</name>
<dbReference type="CDD" id="cd01949">
    <property type="entry name" value="GGDEF"/>
    <property type="match status" value="1"/>
</dbReference>
<feature type="domain" description="GGDEF" evidence="3">
    <location>
        <begin position="301"/>
        <end position="430"/>
    </location>
</feature>
<proteinExistence type="predicted"/>
<dbReference type="RefSeq" id="WP_162849460.1">
    <property type="nucleotide sequence ID" value="NZ_JAUFPJ010000010.1"/>
</dbReference>
<evidence type="ECO:0000256" key="2">
    <source>
        <dbReference type="ARBA" id="ARBA00034247"/>
    </source>
</evidence>
<evidence type="ECO:0000313" key="5">
    <source>
        <dbReference type="Proteomes" id="UP000295357"/>
    </source>
</evidence>
<evidence type="ECO:0000256" key="1">
    <source>
        <dbReference type="ARBA" id="ARBA00012528"/>
    </source>
</evidence>
<dbReference type="SUPFAM" id="SSF49785">
    <property type="entry name" value="Galactose-binding domain-like"/>
    <property type="match status" value="1"/>
</dbReference>
<dbReference type="InterPro" id="IPR029787">
    <property type="entry name" value="Nucleotide_cyclase"/>
</dbReference>
<dbReference type="InterPro" id="IPR043128">
    <property type="entry name" value="Rev_trsase/Diguanyl_cyclase"/>
</dbReference>
<dbReference type="EC" id="2.7.7.65" evidence="1"/>
<dbReference type="NCBIfam" id="TIGR00254">
    <property type="entry name" value="GGDEF"/>
    <property type="match status" value="1"/>
</dbReference>
<organism evidence="4 5">
    <name type="scientific">Roseateles asaccharophilus</name>
    <dbReference type="NCBI Taxonomy" id="582607"/>
    <lineage>
        <taxon>Bacteria</taxon>
        <taxon>Pseudomonadati</taxon>
        <taxon>Pseudomonadota</taxon>
        <taxon>Betaproteobacteria</taxon>
        <taxon>Burkholderiales</taxon>
        <taxon>Sphaerotilaceae</taxon>
        <taxon>Roseateles</taxon>
    </lineage>
</organism>
<comment type="caution">
    <text evidence="4">The sequence shown here is derived from an EMBL/GenBank/DDBJ whole genome shotgun (WGS) entry which is preliminary data.</text>
</comment>
<dbReference type="SMART" id="SM00267">
    <property type="entry name" value="GGDEF"/>
    <property type="match status" value="1"/>
</dbReference>
<dbReference type="Pfam" id="PF00990">
    <property type="entry name" value="GGDEF"/>
    <property type="match status" value="1"/>
</dbReference>
<evidence type="ECO:0000313" key="4">
    <source>
        <dbReference type="EMBL" id="TDP11162.1"/>
    </source>
</evidence>
<dbReference type="FunFam" id="3.30.70.270:FF:000001">
    <property type="entry name" value="Diguanylate cyclase domain protein"/>
    <property type="match status" value="1"/>
</dbReference>
<dbReference type="PANTHER" id="PTHR45138:SF9">
    <property type="entry name" value="DIGUANYLATE CYCLASE DGCM-RELATED"/>
    <property type="match status" value="1"/>
</dbReference>
<dbReference type="GO" id="GO:0052621">
    <property type="term" value="F:diguanylate cyclase activity"/>
    <property type="evidence" value="ECO:0007669"/>
    <property type="project" value="UniProtKB-EC"/>
</dbReference>
<evidence type="ECO:0000259" key="3">
    <source>
        <dbReference type="PROSITE" id="PS50887"/>
    </source>
</evidence>
<sequence length="430" mass="47758">MVLRRLLLVLSVLTLLGLYANAFWMTRVLRVDGHGPDQVVTAVDDRGEGGRSEGQVLPDGEGWRLRCEIRAGYEWPFCDMQLALGAEGQGLDLSAFELLRLRVSSSGPAGPVPLRVFLRNRDPAYAGSGQVADLKPHELVLDPSREAQTVDVPLTQFMVASWWAQQRPLPLKLSGPQLNEVVLLSFTTGGGLPPGRYEIHLQQAELRGHWISAASFRLGLIGLWMFSLLGYLLWEGRQSRQKLAHSIRRKLALQRAHIALQAHSEDLAALAHRDALTGVSNRMGLEHDLHLLIRSQDDMLFPLALVFADIDRFKLINDQHGHEVGDEVLRRFAATLKSNLQREDLAARWGGEEFVLLMPQTHADEAVVVAERLRECLRLQEWPAGLVVTASFGVAQCESAPEVDASLRAADRAMYQAKAQGRDRVLRAGP</sequence>
<accession>A0A4R6N7J6</accession>